<name>A0ABD3GFH2_9MARC</name>
<evidence type="ECO:0000313" key="1">
    <source>
        <dbReference type="EMBL" id="KAL3676494.1"/>
    </source>
</evidence>
<protein>
    <submittedName>
        <fullName evidence="1">Uncharacterized protein</fullName>
    </submittedName>
</protein>
<gene>
    <name evidence="1" type="ORF">R1sor_026442</name>
</gene>
<reference evidence="1 2" key="1">
    <citation type="submission" date="2024-09" db="EMBL/GenBank/DDBJ databases">
        <title>Chromosome-scale assembly of Riccia sorocarpa.</title>
        <authorList>
            <person name="Paukszto L."/>
        </authorList>
    </citation>
    <scope>NUCLEOTIDE SEQUENCE [LARGE SCALE GENOMIC DNA]</scope>
    <source>
        <strain evidence="1">LP-2024</strain>
        <tissue evidence="1">Aerial parts of the thallus</tissue>
    </source>
</reference>
<dbReference type="AlphaFoldDB" id="A0ABD3GFH2"/>
<comment type="caution">
    <text evidence="1">The sequence shown here is derived from an EMBL/GenBank/DDBJ whole genome shotgun (WGS) entry which is preliminary data.</text>
</comment>
<organism evidence="1 2">
    <name type="scientific">Riccia sorocarpa</name>
    <dbReference type="NCBI Taxonomy" id="122646"/>
    <lineage>
        <taxon>Eukaryota</taxon>
        <taxon>Viridiplantae</taxon>
        <taxon>Streptophyta</taxon>
        <taxon>Embryophyta</taxon>
        <taxon>Marchantiophyta</taxon>
        <taxon>Marchantiopsida</taxon>
        <taxon>Marchantiidae</taxon>
        <taxon>Marchantiales</taxon>
        <taxon>Ricciaceae</taxon>
        <taxon>Riccia</taxon>
    </lineage>
</organism>
<accession>A0ABD3GFH2</accession>
<dbReference type="EMBL" id="JBJQOH010000008">
    <property type="protein sequence ID" value="KAL3676494.1"/>
    <property type="molecule type" value="Genomic_DNA"/>
</dbReference>
<proteinExistence type="predicted"/>
<evidence type="ECO:0000313" key="2">
    <source>
        <dbReference type="Proteomes" id="UP001633002"/>
    </source>
</evidence>
<dbReference type="Proteomes" id="UP001633002">
    <property type="component" value="Unassembled WGS sequence"/>
</dbReference>
<sequence length="127" mass="14098">MTKFEHEVELEVSAAALRAAMGSSQGSEHDPPQKRYKVDMSAVRIYEVCADPQADLHREKHRSPPEKTHRSFISMRKFEGGSGESIANSSEATKRGLNGTFKALEQYAKKAPLKDLNLYVAGDVANY</sequence>
<keyword evidence="2" id="KW-1185">Reference proteome</keyword>